<dbReference type="InterPro" id="IPR013325">
    <property type="entry name" value="RNA_pol_sigma_r2"/>
</dbReference>
<evidence type="ECO:0000256" key="4">
    <source>
        <dbReference type="ARBA" id="ARBA00023163"/>
    </source>
</evidence>
<dbReference type="Pfam" id="PF08281">
    <property type="entry name" value="Sigma70_r4_2"/>
    <property type="match status" value="1"/>
</dbReference>
<keyword evidence="7" id="KW-1185">Reference proteome</keyword>
<dbReference type="Gene3D" id="1.10.10.10">
    <property type="entry name" value="Winged helix-like DNA-binding domain superfamily/Winged helix DNA-binding domain"/>
    <property type="match status" value="1"/>
</dbReference>
<dbReference type="InterPro" id="IPR013249">
    <property type="entry name" value="RNA_pol_sigma70_r4_t2"/>
</dbReference>
<dbReference type="InterPro" id="IPR013324">
    <property type="entry name" value="RNA_pol_sigma_r3/r4-like"/>
</dbReference>
<reference evidence="7" key="1">
    <citation type="journal article" date="2019" name="Int. J. Syst. Evol. Microbiol.">
        <title>The Global Catalogue of Microorganisms (GCM) 10K type strain sequencing project: providing services to taxonomists for standard genome sequencing and annotation.</title>
        <authorList>
            <consortium name="The Broad Institute Genomics Platform"/>
            <consortium name="The Broad Institute Genome Sequencing Center for Infectious Disease"/>
            <person name="Wu L."/>
            <person name="Ma J."/>
        </authorList>
    </citation>
    <scope>NUCLEOTIDE SEQUENCE [LARGE SCALE GENOMIC DNA]</scope>
    <source>
        <strain evidence="7">JCM 17664</strain>
    </source>
</reference>
<dbReference type="InterPro" id="IPR014284">
    <property type="entry name" value="RNA_pol_sigma-70_dom"/>
</dbReference>
<evidence type="ECO:0000313" key="6">
    <source>
        <dbReference type="EMBL" id="GAA4311885.1"/>
    </source>
</evidence>
<evidence type="ECO:0000256" key="2">
    <source>
        <dbReference type="ARBA" id="ARBA00023015"/>
    </source>
</evidence>
<evidence type="ECO:0000259" key="5">
    <source>
        <dbReference type="Pfam" id="PF08281"/>
    </source>
</evidence>
<evidence type="ECO:0000256" key="3">
    <source>
        <dbReference type="ARBA" id="ARBA00023082"/>
    </source>
</evidence>
<proteinExistence type="inferred from homology"/>
<keyword evidence="4" id="KW-0804">Transcription</keyword>
<dbReference type="Gene3D" id="1.10.1740.10">
    <property type="match status" value="1"/>
</dbReference>
<sequence length="184" mass="21327">MHADVTLNKVYREYYPYLASIGRKQGFDAETVKDVINQTFLVLLEKQVELSAIYNLKSFLATTFRRKLIDLYRSGRVQQKRLHGFAETAVQPSVESVLIEDQAFAELKLQLKTAYEKLPRRCKMVIFLKFYEGLDNAQIAERTGLSIRSVYNNLSLAIRLLRGDMQVSRNDTRTLLLLLPLLFF</sequence>
<organism evidence="6 7">
    <name type="scientific">Compostibacter hankyongensis</name>
    <dbReference type="NCBI Taxonomy" id="1007089"/>
    <lineage>
        <taxon>Bacteria</taxon>
        <taxon>Pseudomonadati</taxon>
        <taxon>Bacteroidota</taxon>
        <taxon>Chitinophagia</taxon>
        <taxon>Chitinophagales</taxon>
        <taxon>Chitinophagaceae</taxon>
        <taxon>Compostibacter</taxon>
    </lineage>
</organism>
<comment type="similarity">
    <text evidence="1">Belongs to the sigma-70 factor family. ECF subfamily.</text>
</comment>
<dbReference type="Proteomes" id="UP001501207">
    <property type="component" value="Unassembled WGS sequence"/>
</dbReference>
<dbReference type="InterPro" id="IPR036388">
    <property type="entry name" value="WH-like_DNA-bd_sf"/>
</dbReference>
<evidence type="ECO:0000313" key="7">
    <source>
        <dbReference type="Proteomes" id="UP001501207"/>
    </source>
</evidence>
<evidence type="ECO:0000256" key="1">
    <source>
        <dbReference type="ARBA" id="ARBA00010641"/>
    </source>
</evidence>
<dbReference type="EMBL" id="BAABFN010000005">
    <property type="protein sequence ID" value="GAA4311885.1"/>
    <property type="molecule type" value="Genomic_DNA"/>
</dbReference>
<dbReference type="PANTHER" id="PTHR43133">
    <property type="entry name" value="RNA POLYMERASE ECF-TYPE SIGMA FACTO"/>
    <property type="match status" value="1"/>
</dbReference>
<dbReference type="InterPro" id="IPR039425">
    <property type="entry name" value="RNA_pol_sigma-70-like"/>
</dbReference>
<comment type="caution">
    <text evidence="6">The sequence shown here is derived from an EMBL/GenBank/DDBJ whole genome shotgun (WGS) entry which is preliminary data.</text>
</comment>
<feature type="domain" description="RNA polymerase sigma factor 70 region 4 type 2" evidence="5">
    <location>
        <begin position="109"/>
        <end position="160"/>
    </location>
</feature>
<keyword evidence="3" id="KW-0731">Sigma factor</keyword>
<keyword evidence="2" id="KW-0805">Transcription regulation</keyword>
<name>A0ABP8FVY8_9BACT</name>
<dbReference type="SUPFAM" id="SSF88659">
    <property type="entry name" value="Sigma3 and sigma4 domains of RNA polymerase sigma factors"/>
    <property type="match status" value="1"/>
</dbReference>
<accession>A0ABP8FVY8</accession>
<dbReference type="RefSeq" id="WP_344979040.1">
    <property type="nucleotide sequence ID" value="NZ_BAABFN010000005.1"/>
</dbReference>
<gene>
    <name evidence="6" type="ORF">GCM10023143_21200</name>
</gene>
<dbReference type="NCBIfam" id="TIGR02937">
    <property type="entry name" value="sigma70-ECF"/>
    <property type="match status" value="1"/>
</dbReference>
<protein>
    <recommendedName>
        <fullName evidence="5">RNA polymerase sigma factor 70 region 4 type 2 domain-containing protein</fullName>
    </recommendedName>
</protein>
<dbReference type="PANTHER" id="PTHR43133:SF46">
    <property type="entry name" value="RNA POLYMERASE SIGMA-70 FACTOR ECF SUBFAMILY"/>
    <property type="match status" value="1"/>
</dbReference>
<dbReference type="SUPFAM" id="SSF88946">
    <property type="entry name" value="Sigma2 domain of RNA polymerase sigma factors"/>
    <property type="match status" value="1"/>
</dbReference>